<organism evidence="1">
    <name type="scientific">virus sp. ct1Uu26</name>
    <dbReference type="NCBI Taxonomy" id="2826789"/>
    <lineage>
        <taxon>Viruses</taxon>
    </lineage>
</organism>
<sequence length="31" mass="3529">MNFTTLCSSPNRLSNTDALSCEEDKKTDMIY</sequence>
<accession>A0A8S5R8S5</accession>
<dbReference type="EMBL" id="BK015840">
    <property type="protein sequence ID" value="DAE27571.1"/>
    <property type="molecule type" value="Genomic_DNA"/>
</dbReference>
<evidence type="ECO:0000313" key="1">
    <source>
        <dbReference type="EMBL" id="DAE27571.1"/>
    </source>
</evidence>
<name>A0A8S5R8S5_9VIRU</name>
<protein>
    <submittedName>
        <fullName evidence="1">Uncharacterized protein</fullName>
    </submittedName>
</protein>
<reference evidence="1" key="1">
    <citation type="journal article" date="2021" name="Proc. Natl. Acad. Sci. U.S.A.">
        <title>A Catalog of Tens of Thousands of Viruses from Human Metagenomes Reveals Hidden Associations with Chronic Diseases.</title>
        <authorList>
            <person name="Tisza M.J."/>
            <person name="Buck C.B."/>
        </authorList>
    </citation>
    <scope>NUCLEOTIDE SEQUENCE</scope>
    <source>
        <strain evidence="1">Ct1Uu26</strain>
    </source>
</reference>
<proteinExistence type="predicted"/>